<organism evidence="2 3">
    <name type="scientific">Butyricimonas virosa</name>
    <dbReference type="NCBI Taxonomy" id="544645"/>
    <lineage>
        <taxon>Bacteria</taxon>
        <taxon>Pseudomonadati</taxon>
        <taxon>Bacteroidota</taxon>
        <taxon>Bacteroidia</taxon>
        <taxon>Bacteroidales</taxon>
        <taxon>Odoribacteraceae</taxon>
        <taxon>Butyricimonas</taxon>
    </lineage>
</organism>
<evidence type="ECO:0000259" key="1">
    <source>
        <dbReference type="Pfam" id="PF00534"/>
    </source>
</evidence>
<sequence length="366" mass="42082">MNILYISHLSNKISAGPNWSVPASIEAQSKIDNVLWINITPAELNHWTKVKVYHNICEFEALSLKKMPGVFKAPDVVVFEGFYSLKEVLFSHELRWKKIPYIIIPRGSLTRQALHNHSWFKKKIAHLLLFDSFVKHARVIQYLTHNEYLDSKKMNPNYIIIPNGFHQPILKKECFSEVGIKALFIGRIDIYHKGLDLLVQACQRIKEELRKIKFEVSCYGPQGENADKFKALIEEYEIGDIIRLEGEIGGKEKENVILDADVFVMTSRFEGHPMGLIEALSYGLPVLVSRGTNMMDEVQEAGAGWICENNVDDIVECLSRLIKEKDFFYKKSQNARFLAAKYNWDLLAKDFHQKISNIIQASKLPV</sequence>
<keyword evidence="2" id="KW-0328">Glycosyltransferase</keyword>
<gene>
    <name evidence="2" type="ORF">K8V05_06990</name>
</gene>
<dbReference type="AlphaFoldDB" id="A0A921H471"/>
<keyword evidence="2" id="KW-0808">Transferase</keyword>
<proteinExistence type="predicted"/>
<comment type="caution">
    <text evidence="2">The sequence shown here is derived from an EMBL/GenBank/DDBJ whole genome shotgun (WGS) entry which is preliminary data.</text>
</comment>
<dbReference type="Pfam" id="PF00534">
    <property type="entry name" value="Glycos_transf_1"/>
    <property type="match status" value="1"/>
</dbReference>
<dbReference type="EMBL" id="DYVS01000114">
    <property type="protein sequence ID" value="HJF70485.1"/>
    <property type="molecule type" value="Genomic_DNA"/>
</dbReference>
<dbReference type="SUPFAM" id="SSF53756">
    <property type="entry name" value="UDP-Glycosyltransferase/glycogen phosphorylase"/>
    <property type="match status" value="1"/>
</dbReference>
<dbReference type="InterPro" id="IPR001296">
    <property type="entry name" value="Glyco_trans_1"/>
</dbReference>
<protein>
    <submittedName>
        <fullName evidence="2">Glycosyltransferase</fullName>
        <ecNumber evidence="2">2.4.-.-</ecNumber>
    </submittedName>
</protein>
<feature type="domain" description="Glycosyl transferase family 1" evidence="1">
    <location>
        <begin position="180"/>
        <end position="330"/>
    </location>
</feature>
<dbReference type="Proteomes" id="UP000742098">
    <property type="component" value="Unassembled WGS sequence"/>
</dbReference>
<dbReference type="GO" id="GO:0016757">
    <property type="term" value="F:glycosyltransferase activity"/>
    <property type="evidence" value="ECO:0007669"/>
    <property type="project" value="UniProtKB-KW"/>
</dbReference>
<dbReference type="EC" id="2.4.-.-" evidence="2"/>
<reference evidence="2" key="2">
    <citation type="submission" date="2021-09" db="EMBL/GenBank/DDBJ databases">
        <authorList>
            <person name="Gilroy R."/>
        </authorList>
    </citation>
    <scope>NUCLEOTIDE SEQUENCE</scope>
    <source>
        <strain evidence="2">6966</strain>
    </source>
</reference>
<name>A0A921H471_9BACT</name>
<dbReference type="Gene3D" id="3.40.50.2000">
    <property type="entry name" value="Glycogen Phosphorylase B"/>
    <property type="match status" value="2"/>
</dbReference>
<evidence type="ECO:0000313" key="2">
    <source>
        <dbReference type="EMBL" id="HJF70485.1"/>
    </source>
</evidence>
<evidence type="ECO:0000313" key="3">
    <source>
        <dbReference type="Proteomes" id="UP000742098"/>
    </source>
</evidence>
<accession>A0A921H471</accession>
<dbReference type="PANTHER" id="PTHR12526">
    <property type="entry name" value="GLYCOSYLTRANSFERASE"/>
    <property type="match status" value="1"/>
</dbReference>
<reference evidence="2" key="1">
    <citation type="journal article" date="2021" name="PeerJ">
        <title>Extensive microbial diversity within the chicken gut microbiome revealed by metagenomics and culture.</title>
        <authorList>
            <person name="Gilroy R."/>
            <person name="Ravi A."/>
            <person name="Getino M."/>
            <person name="Pursley I."/>
            <person name="Horton D.L."/>
            <person name="Alikhan N.F."/>
            <person name="Baker D."/>
            <person name="Gharbi K."/>
            <person name="Hall N."/>
            <person name="Watson M."/>
            <person name="Adriaenssens E.M."/>
            <person name="Foster-Nyarko E."/>
            <person name="Jarju S."/>
            <person name="Secka A."/>
            <person name="Antonio M."/>
            <person name="Oren A."/>
            <person name="Chaudhuri R.R."/>
            <person name="La Ragione R."/>
            <person name="Hildebrand F."/>
            <person name="Pallen M.J."/>
        </authorList>
    </citation>
    <scope>NUCLEOTIDE SEQUENCE</scope>
    <source>
        <strain evidence="2">6966</strain>
    </source>
</reference>